<reference evidence="7 8" key="1">
    <citation type="submission" date="2016-10" db="EMBL/GenBank/DDBJ databases">
        <authorList>
            <person name="Varghese N."/>
            <person name="Submissions S."/>
        </authorList>
    </citation>
    <scope>NUCLEOTIDE SEQUENCE [LARGE SCALE GENOMIC DNA]</scope>
    <source>
        <strain evidence="7 8">DSM 16392</strain>
    </source>
</reference>
<dbReference type="InterPro" id="IPR013325">
    <property type="entry name" value="RNA_pol_sigma_r2"/>
</dbReference>
<feature type="domain" description="RNA polymerase sigma-70" evidence="6">
    <location>
        <begin position="71"/>
        <end position="84"/>
    </location>
</feature>
<evidence type="ECO:0000259" key="6">
    <source>
        <dbReference type="PROSITE" id="PS00715"/>
    </source>
</evidence>
<comment type="caution">
    <text evidence="7">The sequence shown here is derived from an EMBL/GenBank/DDBJ whole genome shotgun (WGS) entry which is preliminary data.</text>
</comment>
<dbReference type="InterPro" id="IPR007627">
    <property type="entry name" value="RNA_pol_sigma70_r2"/>
</dbReference>
<keyword evidence="2" id="KW-0805">Transcription regulation</keyword>
<dbReference type="SUPFAM" id="SSF88946">
    <property type="entry name" value="Sigma2 domain of RNA polymerase sigma factors"/>
    <property type="match status" value="1"/>
</dbReference>
<dbReference type="InterPro" id="IPR050813">
    <property type="entry name" value="Sigma-70_Factor"/>
</dbReference>
<dbReference type="NCBIfam" id="NF005693">
    <property type="entry name" value="PRK07500.1"/>
    <property type="match status" value="1"/>
</dbReference>
<dbReference type="Gene3D" id="1.10.10.10">
    <property type="entry name" value="Winged helix-like DNA-binding domain superfamily/Winged helix DNA-binding domain"/>
    <property type="match status" value="1"/>
</dbReference>
<sequence>MAYYERDQSVGPLARLARKAPYLSKEEEYKLLEGWIVKGDHRSLDKLSLSHSRLVIAQALRFKSYGVPLSDLIQEGHIGLMEAANRFQLSKDVRFATYASWWIKSFIQDYVLRNQSIVRGGTSSRQKMLFFGFKRLRAELSSKNPDLNEEQLHQRISEKTGAKLRDIRMMSSRLSRSDTSLNASLKGSETNLQLQDTLAADEPLPDELVEMHLDQERAKHRLSNAIKTLLPREQRVIKDRKLADESVTLEALGKKLGVSKERVRQIESRAMQKLKDALVHSDGYDASSS</sequence>
<dbReference type="SUPFAM" id="SSF88659">
    <property type="entry name" value="Sigma3 and sigma4 domains of RNA polymerase sigma factors"/>
    <property type="match status" value="1"/>
</dbReference>
<dbReference type="InterPro" id="IPR013324">
    <property type="entry name" value="RNA_pol_sigma_r3/r4-like"/>
</dbReference>
<dbReference type="InterPro" id="IPR007630">
    <property type="entry name" value="RNA_pol_sigma70_r4"/>
</dbReference>
<dbReference type="Gene3D" id="1.20.120.1810">
    <property type="match status" value="1"/>
</dbReference>
<dbReference type="EMBL" id="FOSK01000006">
    <property type="protein sequence ID" value="SFK53417.1"/>
    <property type="molecule type" value="Genomic_DNA"/>
</dbReference>
<evidence type="ECO:0000256" key="2">
    <source>
        <dbReference type="ARBA" id="ARBA00023015"/>
    </source>
</evidence>
<keyword evidence="3" id="KW-0731">Sigma factor</keyword>
<name>A0A1I4ABD8_9HYPH</name>
<dbReference type="Pfam" id="PF04542">
    <property type="entry name" value="Sigma70_r2"/>
    <property type="match status" value="1"/>
</dbReference>
<gene>
    <name evidence="7" type="ORF">SAMN04488518_10688</name>
</gene>
<dbReference type="CDD" id="cd06171">
    <property type="entry name" value="Sigma70_r4"/>
    <property type="match status" value="1"/>
</dbReference>
<dbReference type="InterPro" id="IPR036388">
    <property type="entry name" value="WH-like_DNA-bd_sf"/>
</dbReference>
<evidence type="ECO:0000256" key="1">
    <source>
        <dbReference type="ARBA" id="ARBA00007788"/>
    </source>
</evidence>
<keyword evidence="8" id="KW-1185">Reference proteome</keyword>
<dbReference type="RefSeq" id="WP_093519880.1">
    <property type="nucleotide sequence ID" value="NZ_FOSK01000006.1"/>
</dbReference>
<dbReference type="InterPro" id="IPR014284">
    <property type="entry name" value="RNA_pol_sigma-70_dom"/>
</dbReference>
<dbReference type="Pfam" id="PF04545">
    <property type="entry name" value="Sigma70_r4"/>
    <property type="match status" value="1"/>
</dbReference>
<dbReference type="PROSITE" id="PS00715">
    <property type="entry name" value="SIGMA70_1"/>
    <property type="match status" value="1"/>
</dbReference>
<dbReference type="Proteomes" id="UP000199598">
    <property type="component" value="Unassembled WGS sequence"/>
</dbReference>
<evidence type="ECO:0000256" key="3">
    <source>
        <dbReference type="ARBA" id="ARBA00023082"/>
    </source>
</evidence>
<dbReference type="NCBIfam" id="TIGR02937">
    <property type="entry name" value="sigma70-ECF"/>
    <property type="match status" value="1"/>
</dbReference>
<dbReference type="PANTHER" id="PTHR30376:SF3">
    <property type="entry name" value="RNA POLYMERASE SIGMA FACTOR RPOH"/>
    <property type="match status" value="1"/>
</dbReference>
<protein>
    <submittedName>
        <fullName evidence="7">RNA polymerase, sigma 32 subunit, RpoH</fullName>
    </submittedName>
</protein>
<keyword evidence="5" id="KW-0804">Transcription</keyword>
<dbReference type="PRINTS" id="PR00046">
    <property type="entry name" value="SIGMA70FCT"/>
</dbReference>
<comment type="similarity">
    <text evidence="1">Belongs to the sigma-70 factor family.</text>
</comment>
<evidence type="ECO:0000313" key="7">
    <source>
        <dbReference type="EMBL" id="SFK53417.1"/>
    </source>
</evidence>
<organism evidence="7 8">
    <name type="scientific">Pseudovibrio ascidiaceicola</name>
    <dbReference type="NCBI Taxonomy" id="285279"/>
    <lineage>
        <taxon>Bacteria</taxon>
        <taxon>Pseudomonadati</taxon>
        <taxon>Pseudomonadota</taxon>
        <taxon>Alphaproteobacteria</taxon>
        <taxon>Hyphomicrobiales</taxon>
        <taxon>Stappiaceae</taxon>
        <taxon>Pseudovibrio</taxon>
    </lineage>
</organism>
<evidence type="ECO:0000313" key="8">
    <source>
        <dbReference type="Proteomes" id="UP000199598"/>
    </source>
</evidence>
<dbReference type="PANTHER" id="PTHR30376">
    <property type="entry name" value="SIGMA FACTOR RPOH HEAT SHOCK RELATED"/>
    <property type="match status" value="1"/>
</dbReference>
<dbReference type="InterPro" id="IPR000943">
    <property type="entry name" value="RNA_pol_sigma70"/>
</dbReference>
<accession>A0A1I4ABD8</accession>
<proteinExistence type="inferred from homology"/>
<evidence type="ECO:0000256" key="5">
    <source>
        <dbReference type="ARBA" id="ARBA00023163"/>
    </source>
</evidence>
<evidence type="ECO:0000256" key="4">
    <source>
        <dbReference type="ARBA" id="ARBA00023125"/>
    </source>
</evidence>
<keyword evidence="4" id="KW-0238">DNA-binding</keyword>